<name>A0AAV3S926_9EURY</name>
<evidence type="ECO:0000313" key="2">
    <source>
        <dbReference type="Proteomes" id="UP001500837"/>
    </source>
</evidence>
<reference evidence="1 2" key="1">
    <citation type="journal article" date="2019" name="Int. J. Syst. Evol. Microbiol.">
        <title>The Global Catalogue of Microorganisms (GCM) 10K type strain sequencing project: providing services to taxonomists for standard genome sequencing and annotation.</title>
        <authorList>
            <consortium name="The Broad Institute Genomics Platform"/>
            <consortium name="The Broad Institute Genome Sequencing Center for Infectious Disease"/>
            <person name="Wu L."/>
            <person name="Ma J."/>
        </authorList>
    </citation>
    <scope>NUCLEOTIDE SEQUENCE [LARGE SCALE GENOMIC DNA]</scope>
    <source>
        <strain evidence="1 2">JCM 16330</strain>
    </source>
</reference>
<evidence type="ECO:0000313" key="1">
    <source>
        <dbReference type="EMBL" id="GAA0304576.1"/>
    </source>
</evidence>
<proteinExistence type="predicted"/>
<comment type="caution">
    <text evidence="1">The sequence shown here is derived from an EMBL/GenBank/DDBJ whole genome shotgun (WGS) entry which is preliminary data.</text>
</comment>
<accession>A0AAV3S926</accession>
<sequence length="66" mass="7051">MRVEVKVDRVFGRGLTAVTGGERWSGAVGTHSEAGPNRHDARLECIIVANGLYVLGDTGGMFGRLH</sequence>
<organism evidence="1 2">
    <name type="scientific">Halarchaeum salinum</name>
    <dbReference type="NCBI Taxonomy" id="489912"/>
    <lineage>
        <taxon>Archaea</taxon>
        <taxon>Methanobacteriati</taxon>
        <taxon>Methanobacteriota</taxon>
        <taxon>Stenosarchaea group</taxon>
        <taxon>Halobacteria</taxon>
        <taxon>Halobacteriales</taxon>
        <taxon>Halobacteriaceae</taxon>
    </lineage>
</organism>
<dbReference type="AlphaFoldDB" id="A0AAV3S926"/>
<protein>
    <recommendedName>
        <fullName evidence="3">MBL fold metallo-hydrolase</fullName>
    </recommendedName>
</protein>
<dbReference type="EMBL" id="BAAABL010000054">
    <property type="protein sequence ID" value="GAA0304576.1"/>
    <property type="molecule type" value="Genomic_DNA"/>
</dbReference>
<evidence type="ECO:0008006" key="3">
    <source>
        <dbReference type="Google" id="ProtNLM"/>
    </source>
</evidence>
<gene>
    <name evidence="1" type="ORF">GCM10009066_18100</name>
</gene>
<dbReference type="Proteomes" id="UP001500837">
    <property type="component" value="Unassembled WGS sequence"/>
</dbReference>
<keyword evidence="2" id="KW-1185">Reference proteome</keyword>